<organism evidence="1 2">
    <name type="scientific">Dendrothele bispora (strain CBS 962.96)</name>
    <dbReference type="NCBI Taxonomy" id="1314807"/>
    <lineage>
        <taxon>Eukaryota</taxon>
        <taxon>Fungi</taxon>
        <taxon>Dikarya</taxon>
        <taxon>Basidiomycota</taxon>
        <taxon>Agaricomycotina</taxon>
        <taxon>Agaricomycetes</taxon>
        <taxon>Agaricomycetidae</taxon>
        <taxon>Agaricales</taxon>
        <taxon>Agaricales incertae sedis</taxon>
        <taxon>Dendrothele</taxon>
    </lineage>
</organism>
<evidence type="ECO:0000313" key="1">
    <source>
        <dbReference type="EMBL" id="THV07101.1"/>
    </source>
</evidence>
<protein>
    <submittedName>
        <fullName evidence="1">Uncharacterized protein</fullName>
    </submittedName>
</protein>
<dbReference type="EMBL" id="ML179039">
    <property type="protein sequence ID" value="THV07101.1"/>
    <property type="molecule type" value="Genomic_DNA"/>
</dbReference>
<feature type="non-terminal residue" evidence="1">
    <location>
        <position position="297"/>
    </location>
</feature>
<dbReference type="Proteomes" id="UP000297245">
    <property type="component" value="Unassembled WGS sequence"/>
</dbReference>
<name>A0A4S8MVR0_DENBC</name>
<gene>
    <name evidence="1" type="ORF">K435DRAFT_742724</name>
</gene>
<dbReference type="AlphaFoldDB" id="A0A4S8MVR0"/>
<dbReference type="OrthoDB" id="3365698at2759"/>
<sequence length="297" mass="33746">MDHPISDSPFEHLLTTNVCPTDAEFDSVFASLVRPIERVSSLSTEITKLETSLHKLRSERECLTSYINAHKPILSPARRIPPEILATIFIHTLPCDRFPTRSVNESPLLLGRVCSLWRAVSLSIPELWNRLHIVIPSSADSNLLCQVLSARAKYVETWLSRSGALPISFSLYSYNWTQHAPAQDARETMISIIHTMMSSLLHFSKRWKQVDFRVPGIIYKLLREPIGSLTREDVPLLESFKVEFSTWGITDITEPEYFFGILQAPALRSVSFTGLCSKVSGMSLQWQNIQHMQFSSK</sequence>
<accession>A0A4S8MVR0</accession>
<evidence type="ECO:0000313" key="2">
    <source>
        <dbReference type="Proteomes" id="UP000297245"/>
    </source>
</evidence>
<proteinExistence type="predicted"/>
<keyword evidence="2" id="KW-1185">Reference proteome</keyword>
<reference evidence="1 2" key="1">
    <citation type="journal article" date="2019" name="Nat. Ecol. Evol.">
        <title>Megaphylogeny resolves global patterns of mushroom evolution.</title>
        <authorList>
            <person name="Varga T."/>
            <person name="Krizsan K."/>
            <person name="Foldi C."/>
            <person name="Dima B."/>
            <person name="Sanchez-Garcia M."/>
            <person name="Sanchez-Ramirez S."/>
            <person name="Szollosi G.J."/>
            <person name="Szarkandi J.G."/>
            <person name="Papp V."/>
            <person name="Albert L."/>
            <person name="Andreopoulos W."/>
            <person name="Angelini C."/>
            <person name="Antonin V."/>
            <person name="Barry K.W."/>
            <person name="Bougher N.L."/>
            <person name="Buchanan P."/>
            <person name="Buyck B."/>
            <person name="Bense V."/>
            <person name="Catcheside P."/>
            <person name="Chovatia M."/>
            <person name="Cooper J."/>
            <person name="Damon W."/>
            <person name="Desjardin D."/>
            <person name="Finy P."/>
            <person name="Geml J."/>
            <person name="Haridas S."/>
            <person name="Hughes K."/>
            <person name="Justo A."/>
            <person name="Karasinski D."/>
            <person name="Kautmanova I."/>
            <person name="Kiss B."/>
            <person name="Kocsube S."/>
            <person name="Kotiranta H."/>
            <person name="LaButti K.M."/>
            <person name="Lechner B.E."/>
            <person name="Liimatainen K."/>
            <person name="Lipzen A."/>
            <person name="Lukacs Z."/>
            <person name="Mihaltcheva S."/>
            <person name="Morgado L.N."/>
            <person name="Niskanen T."/>
            <person name="Noordeloos M.E."/>
            <person name="Ohm R.A."/>
            <person name="Ortiz-Santana B."/>
            <person name="Ovrebo C."/>
            <person name="Racz N."/>
            <person name="Riley R."/>
            <person name="Savchenko A."/>
            <person name="Shiryaev A."/>
            <person name="Soop K."/>
            <person name="Spirin V."/>
            <person name="Szebenyi C."/>
            <person name="Tomsovsky M."/>
            <person name="Tulloss R.E."/>
            <person name="Uehling J."/>
            <person name="Grigoriev I.V."/>
            <person name="Vagvolgyi C."/>
            <person name="Papp T."/>
            <person name="Martin F.M."/>
            <person name="Miettinen O."/>
            <person name="Hibbett D.S."/>
            <person name="Nagy L.G."/>
        </authorList>
    </citation>
    <scope>NUCLEOTIDE SEQUENCE [LARGE SCALE GENOMIC DNA]</scope>
    <source>
        <strain evidence="1 2">CBS 962.96</strain>
    </source>
</reference>